<organism evidence="1 2">
    <name type="scientific">Ordospora colligata OC4</name>
    <dbReference type="NCBI Taxonomy" id="1354746"/>
    <lineage>
        <taxon>Eukaryota</taxon>
        <taxon>Fungi</taxon>
        <taxon>Fungi incertae sedis</taxon>
        <taxon>Microsporidia</taxon>
        <taxon>Ordosporidae</taxon>
        <taxon>Ordospora</taxon>
    </lineage>
</organism>
<name>A0A0B2UMM3_9MICR</name>
<reference evidence="1 2" key="1">
    <citation type="journal article" date="2014" name="MBio">
        <title>The Ordospora colligata genome; evolution of extreme reduction in microsporidia and host-to-parasite horizontal gene transfer.</title>
        <authorList>
            <person name="Pombert J.-F."/>
            <person name="Haag K.L."/>
            <person name="Beidas S."/>
            <person name="Ebert D."/>
            <person name="Keeling P.J."/>
        </authorList>
    </citation>
    <scope>NUCLEOTIDE SEQUENCE [LARGE SCALE GENOMIC DNA]</scope>
    <source>
        <strain evidence="1 2">OC4</strain>
    </source>
</reference>
<accession>A0A0B2UMM3</accession>
<dbReference type="HOGENOM" id="CLU_601323_0_0_1"/>
<dbReference type="RefSeq" id="XP_014564252.1">
    <property type="nucleotide sequence ID" value="XM_014708766.1"/>
</dbReference>
<dbReference type="EMBL" id="JOKQ01000002">
    <property type="protein sequence ID" value="KHN70210.1"/>
    <property type="molecule type" value="Genomic_DNA"/>
</dbReference>
<dbReference type="AlphaFoldDB" id="A0A0B2UMM3"/>
<dbReference type="VEuPathDB" id="MicrosporidiaDB:M896_020460"/>
<gene>
    <name evidence="1" type="ORF">M896_020460</name>
</gene>
<proteinExistence type="predicted"/>
<keyword evidence="2" id="KW-1185">Reference proteome</keyword>
<evidence type="ECO:0000313" key="1">
    <source>
        <dbReference type="EMBL" id="KHN70210.1"/>
    </source>
</evidence>
<dbReference type="InParanoid" id="A0A0B2UMM3"/>
<evidence type="ECO:0000313" key="2">
    <source>
        <dbReference type="Proteomes" id="UP000031056"/>
    </source>
</evidence>
<protein>
    <submittedName>
        <fullName evidence="1">Uncharacterized protein</fullName>
    </submittedName>
</protein>
<dbReference type="Proteomes" id="UP000031056">
    <property type="component" value="Unassembled WGS sequence"/>
</dbReference>
<dbReference type="OrthoDB" id="2191542at2759"/>
<dbReference type="GeneID" id="26261141"/>
<comment type="caution">
    <text evidence="1">The sequence shown here is derived from an EMBL/GenBank/DDBJ whole genome shotgun (WGS) entry which is preliminary data.</text>
</comment>
<sequence>MQVSYIEKRSVDDLGVSALVEDRIFFMKGGVLVSKCIYSYDEHKMYLKINEKVDYMYYASGSLLIICGNALHRYRVFGEEVVHSSSHQLVDAPVKVFVNKGDARNEAVCFLYSNKRIEVYVNEEENGDVRMVEKVVVCSKGEVSKEDEVIDFAIDDGVSWFLARSGRIYRSYDFVVTRMVLLSKPVRMIPEPICFDGNARSIVAKGGRMYVCYEDGIEVYDVRKNVLMLNYTYKVSMYELSVFESVFCMGDELIIVEDAPVVIASVRVQKMYGNVGVTNDKILFVRCDDVIEKCQVKLLKESDVCARVDEMFKMTIGIKVEYPEIGEWSDIPERAALTAQKVVNDFGSKMIDVYRGIYFELVSLNESFKEKIESLSFENEMILRKAEGLDMKKSGLVNRLQVLNERMNQVLCMIRIDGSGHKEMIQKISKTINAVKFKKHEKYSKILKMQREILNRRAEGRR</sequence>